<dbReference type="InterPro" id="IPR039261">
    <property type="entry name" value="FNR_nucleotide-bd"/>
</dbReference>
<dbReference type="EMBL" id="QLII01000001">
    <property type="protein sequence ID" value="RAI76641.1"/>
    <property type="molecule type" value="Genomic_DNA"/>
</dbReference>
<keyword evidence="3" id="KW-1185">Reference proteome</keyword>
<dbReference type="CDD" id="cd06217">
    <property type="entry name" value="FNR_iron_sulfur_binding_3"/>
    <property type="match status" value="1"/>
</dbReference>
<feature type="domain" description="FAD-binding FR-type" evidence="1">
    <location>
        <begin position="4"/>
        <end position="106"/>
    </location>
</feature>
<dbReference type="PANTHER" id="PTHR47354:SF5">
    <property type="entry name" value="PROTEIN RFBI"/>
    <property type="match status" value="1"/>
</dbReference>
<comment type="caution">
    <text evidence="2">The sequence shown here is derived from an EMBL/GenBank/DDBJ whole genome shotgun (WGS) entry which is preliminary data.</text>
</comment>
<evidence type="ECO:0000313" key="2">
    <source>
        <dbReference type="EMBL" id="RAI76641.1"/>
    </source>
</evidence>
<dbReference type="PANTHER" id="PTHR47354">
    <property type="entry name" value="NADH OXIDOREDUCTASE HCR"/>
    <property type="match status" value="1"/>
</dbReference>
<dbReference type="PRINTS" id="PR00410">
    <property type="entry name" value="PHEHYDRXLASE"/>
</dbReference>
<gene>
    <name evidence="2" type="ORF">HMF3257_25220</name>
</gene>
<dbReference type="PRINTS" id="PR00371">
    <property type="entry name" value="FPNCR"/>
</dbReference>
<dbReference type="GO" id="GO:0016491">
    <property type="term" value="F:oxidoreductase activity"/>
    <property type="evidence" value="ECO:0007669"/>
    <property type="project" value="InterPro"/>
</dbReference>
<dbReference type="InterPro" id="IPR008333">
    <property type="entry name" value="Cbr1-like_FAD-bd_dom"/>
</dbReference>
<dbReference type="RefSeq" id="WP_111346499.1">
    <property type="nucleotide sequence ID" value="NZ_QLII01000001.1"/>
</dbReference>
<proteinExistence type="predicted"/>
<dbReference type="InterPro" id="IPR001433">
    <property type="entry name" value="OxRdtase_FAD/NAD-bd"/>
</dbReference>
<dbReference type="InterPro" id="IPR001709">
    <property type="entry name" value="Flavoprot_Pyr_Nucl_cyt_Rdtase"/>
</dbReference>
<sequence length="246" mass="27422">MEKFQWQIAQVKAITQETPRVKTFTLQLPQWIAHVAGQHYDLRLTAEDGYQAERSYSIASPPEQTGEIDLTVELIDEGEVSSYLHEGIAVGDPLEVRGPIGGYFVWKDNMANTPLLLIAGGSGVVPLMAMLRHRARIGATNPTILLFSVRTAEETIYGQELRQLADEATGFTLLLTYTRQVPQAWTGYQRRIDRAMLTEVLNQFTDKPNCFVCGPTQLVEQVANTLVDLDLPTDTIRTERFGPTGA</sequence>
<name>A0A327NMH9_9BACT</name>
<dbReference type="Pfam" id="PF00175">
    <property type="entry name" value="NAD_binding_1"/>
    <property type="match status" value="1"/>
</dbReference>
<dbReference type="InterPro" id="IPR017938">
    <property type="entry name" value="Riboflavin_synthase-like_b-brl"/>
</dbReference>
<dbReference type="Proteomes" id="UP000249016">
    <property type="component" value="Unassembled WGS sequence"/>
</dbReference>
<dbReference type="AlphaFoldDB" id="A0A327NMH9"/>
<evidence type="ECO:0000259" key="1">
    <source>
        <dbReference type="PROSITE" id="PS51384"/>
    </source>
</evidence>
<evidence type="ECO:0000313" key="3">
    <source>
        <dbReference type="Proteomes" id="UP000249016"/>
    </source>
</evidence>
<dbReference type="PROSITE" id="PS51384">
    <property type="entry name" value="FAD_FR"/>
    <property type="match status" value="1"/>
</dbReference>
<dbReference type="OrthoDB" id="9801223at2"/>
<organism evidence="2 3">
    <name type="scientific">Spirosoma telluris</name>
    <dbReference type="NCBI Taxonomy" id="2183553"/>
    <lineage>
        <taxon>Bacteria</taxon>
        <taxon>Pseudomonadati</taxon>
        <taxon>Bacteroidota</taxon>
        <taxon>Cytophagia</taxon>
        <taxon>Cytophagales</taxon>
        <taxon>Cytophagaceae</taxon>
        <taxon>Spirosoma</taxon>
    </lineage>
</organism>
<dbReference type="Gene3D" id="3.40.50.80">
    <property type="entry name" value="Nucleotide-binding domain of ferredoxin-NADP reductase (FNR) module"/>
    <property type="match status" value="1"/>
</dbReference>
<dbReference type="SUPFAM" id="SSF52343">
    <property type="entry name" value="Ferredoxin reductase-like, C-terminal NADP-linked domain"/>
    <property type="match status" value="1"/>
</dbReference>
<dbReference type="Pfam" id="PF00970">
    <property type="entry name" value="FAD_binding_6"/>
    <property type="match status" value="1"/>
</dbReference>
<accession>A0A327NMH9</accession>
<dbReference type="InterPro" id="IPR017927">
    <property type="entry name" value="FAD-bd_FR_type"/>
</dbReference>
<protein>
    <submittedName>
        <fullName evidence="2">Oxidoreductase</fullName>
    </submittedName>
</protein>
<reference evidence="2 3" key="1">
    <citation type="submission" date="2018-06" db="EMBL/GenBank/DDBJ databases">
        <title>Spirosoma sp. HMF3257 Genome sequencing and assembly.</title>
        <authorList>
            <person name="Kang H."/>
            <person name="Cha I."/>
            <person name="Kim H."/>
            <person name="Kang J."/>
            <person name="Joh K."/>
        </authorList>
    </citation>
    <scope>NUCLEOTIDE SEQUENCE [LARGE SCALE GENOMIC DNA]</scope>
    <source>
        <strain evidence="2 3">HMF3257</strain>
    </source>
</reference>
<dbReference type="InterPro" id="IPR050415">
    <property type="entry name" value="MRET"/>
</dbReference>
<dbReference type="Gene3D" id="2.40.30.10">
    <property type="entry name" value="Translation factors"/>
    <property type="match status" value="1"/>
</dbReference>
<dbReference type="SUPFAM" id="SSF63380">
    <property type="entry name" value="Riboflavin synthase domain-like"/>
    <property type="match status" value="1"/>
</dbReference>